<dbReference type="AlphaFoldDB" id="A6P0W0"/>
<keyword evidence="3" id="KW-0411">Iron-sulfur</keyword>
<dbReference type="SUPFAM" id="SSF52218">
    <property type="entry name" value="Flavoproteins"/>
    <property type="match status" value="1"/>
</dbReference>
<evidence type="ECO:0000256" key="2">
    <source>
        <dbReference type="ARBA" id="ARBA00023004"/>
    </source>
</evidence>
<protein>
    <submittedName>
        <fullName evidence="6">4Fe-4S binding domain protein</fullName>
    </submittedName>
</protein>
<evidence type="ECO:0000313" key="6">
    <source>
        <dbReference type="EMBL" id="EDM98097.1"/>
    </source>
</evidence>
<evidence type="ECO:0000313" key="7">
    <source>
        <dbReference type="Proteomes" id="UP000003639"/>
    </source>
</evidence>
<dbReference type="PANTHER" id="PTHR43122:SF1">
    <property type="entry name" value="IRON-SULFUR-BINDING PROTEIN"/>
    <property type="match status" value="1"/>
</dbReference>
<keyword evidence="7" id="KW-1185">Reference proteome</keyword>
<dbReference type="GO" id="GO:0016651">
    <property type="term" value="F:oxidoreductase activity, acting on NAD(P)H"/>
    <property type="evidence" value="ECO:0007669"/>
    <property type="project" value="UniProtKB-ARBA"/>
</dbReference>
<dbReference type="InterPro" id="IPR008254">
    <property type="entry name" value="Flavodoxin/NO_synth"/>
</dbReference>
<organism evidence="6 7">
    <name type="scientific">Pseudoflavonifractor capillosus ATCC 29799</name>
    <dbReference type="NCBI Taxonomy" id="411467"/>
    <lineage>
        <taxon>Bacteria</taxon>
        <taxon>Bacillati</taxon>
        <taxon>Bacillota</taxon>
        <taxon>Clostridia</taxon>
        <taxon>Eubacteriales</taxon>
        <taxon>Oscillospiraceae</taxon>
        <taxon>Pseudoflavonifractor</taxon>
    </lineage>
</organism>
<dbReference type="SUPFAM" id="SSF54862">
    <property type="entry name" value="4Fe-4S ferredoxins"/>
    <property type="match status" value="1"/>
</dbReference>
<keyword evidence="1" id="KW-0479">Metal-binding</keyword>
<dbReference type="Gene3D" id="3.40.50.360">
    <property type="match status" value="1"/>
</dbReference>
<dbReference type="GO" id="GO:0046872">
    <property type="term" value="F:metal ion binding"/>
    <property type="evidence" value="ECO:0007669"/>
    <property type="project" value="UniProtKB-KW"/>
</dbReference>
<keyword evidence="2" id="KW-0408">Iron</keyword>
<dbReference type="PANTHER" id="PTHR43122">
    <property type="entry name" value="FERREDOXIN SUBUNIT OF PYRUVATE:FLAVODOXIN OXIDOREDUCTASE-RELATED"/>
    <property type="match status" value="1"/>
</dbReference>
<evidence type="ECO:0000259" key="4">
    <source>
        <dbReference type="PROSITE" id="PS50902"/>
    </source>
</evidence>
<evidence type="ECO:0000259" key="5">
    <source>
        <dbReference type="PROSITE" id="PS51379"/>
    </source>
</evidence>
<feature type="domain" description="Flavodoxin-like" evidence="4">
    <location>
        <begin position="21"/>
        <end position="164"/>
    </location>
</feature>
<reference evidence="6 7" key="2">
    <citation type="submission" date="2007-06" db="EMBL/GenBank/DDBJ databases">
        <title>Draft genome sequence of Pseudoflavonifractor capillosus ATCC 29799.</title>
        <authorList>
            <person name="Sudarsanam P."/>
            <person name="Ley R."/>
            <person name="Guruge J."/>
            <person name="Turnbaugh P.J."/>
            <person name="Mahowald M."/>
            <person name="Liep D."/>
            <person name="Gordon J."/>
        </authorList>
    </citation>
    <scope>NUCLEOTIDE SEQUENCE [LARGE SCALE GENOMIC DNA]</scope>
    <source>
        <strain evidence="6 7">ATCC 29799</strain>
    </source>
</reference>
<dbReference type="STRING" id="411467.BACCAP_04125"/>
<dbReference type="InterPro" id="IPR017900">
    <property type="entry name" value="4Fe4S_Fe_S_CS"/>
</dbReference>
<feature type="domain" description="4Fe-4S ferredoxin-type" evidence="5">
    <location>
        <begin position="194"/>
        <end position="219"/>
    </location>
</feature>
<dbReference type="Proteomes" id="UP000003639">
    <property type="component" value="Unassembled WGS sequence"/>
</dbReference>
<dbReference type="GO" id="GO:0051536">
    <property type="term" value="F:iron-sulfur cluster binding"/>
    <property type="evidence" value="ECO:0007669"/>
    <property type="project" value="UniProtKB-KW"/>
</dbReference>
<dbReference type="GO" id="GO:0010181">
    <property type="term" value="F:FMN binding"/>
    <property type="evidence" value="ECO:0007669"/>
    <property type="project" value="InterPro"/>
</dbReference>
<dbReference type="PROSITE" id="PS00198">
    <property type="entry name" value="4FE4S_FER_1"/>
    <property type="match status" value="1"/>
</dbReference>
<gene>
    <name evidence="6" type="ORF">BACCAP_04125</name>
</gene>
<dbReference type="Gene3D" id="3.30.70.20">
    <property type="match status" value="1"/>
</dbReference>
<dbReference type="PROSITE" id="PS50902">
    <property type="entry name" value="FLAVODOXIN_LIKE"/>
    <property type="match status" value="1"/>
</dbReference>
<dbReference type="InterPro" id="IPR017896">
    <property type="entry name" value="4Fe4S_Fe-S-bd"/>
</dbReference>
<dbReference type="InterPro" id="IPR029039">
    <property type="entry name" value="Flavoprotein-like_sf"/>
</dbReference>
<proteinExistence type="predicted"/>
<feature type="domain" description="4Fe-4S ferredoxin-type" evidence="5">
    <location>
        <begin position="221"/>
        <end position="250"/>
    </location>
</feature>
<comment type="caution">
    <text evidence="6">The sequence shown here is derived from an EMBL/GenBank/DDBJ whole genome shotgun (WGS) entry which is preliminary data.</text>
</comment>
<sequence length="275" mass="29037">MPPAARETAQRGGAGKGAFTLKIVYFSPNDTTRTVTEAAAAAMEPGGERVDLLKAPLTEDLSVGAEEMLVVGMPVYAGRIPALCLSSLAHLKGNGGPAAAIAVYGNRDYDDALLELTDLLEAQGFRVVGAGAFIAKHSIFPTVAANRPDEKDMEAIAAFGRECQARRSLFSDSHPGQILVKGNRPYKKPGSGSFRPTGDKSCTSCGACAAICPTRSINPAEPTKTNEDTCIACAACIRVCPTGSRAFRGPVYQTARKAFELKCAAYRLPEAFYRA</sequence>
<dbReference type="PROSITE" id="PS51379">
    <property type="entry name" value="4FE4S_FER_2"/>
    <property type="match status" value="2"/>
</dbReference>
<name>A6P0W0_9FIRM</name>
<reference evidence="6 7" key="1">
    <citation type="submission" date="2007-04" db="EMBL/GenBank/DDBJ databases">
        <authorList>
            <person name="Fulton L."/>
            <person name="Clifton S."/>
            <person name="Fulton B."/>
            <person name="Xu J."/>
            <person name="Minx P."/>
            <person name="Pepin K.H."/>
            <person name="Johnson M."/>
            <person name="Thiruvilangam P."/>
            <person name="Bhonagiri V."/>
            <person name="Nash W.E."/>
            <person name="Mardis E.R."/>
            <person name="Wilson R.K."/>
        </authorList>
    </citation>
    <scope>NUCLEOTIDE SEQUENCE [LARGE SCALE GENOMIC DNA]</scope>
    <source>
        <strain evidence="6 7">ATCC 29799</strain>
    </source>
</reference>
<dbReference type="Pfam" id="PF12838">
    <property type="entry name" value="Fer4_7"/>
    <property type="match status" value="1"/>
</dbReference>
<dbReference type="eggNOG" id="COG2221">
    <property type="taxonomic scope" value="Bacteria"/>
</dbReference>
<accession>A6P0W0</accession>
<evidence type="ECO:0000256" key="1">
    <source>
        <dbReference type="ARBA" id="ARBA00022723"/>
    </source>
</evidence>
<evidence type="ECO:0000256" key="3">
    <source>
        <dbReference type="ARBA" id="ARBA00023014"/>
    </source>
</evidence>
<dbReference type="EMBL" id="AAXG02000044">
    <property type="protein sequence ID" value="EDM98097.1"/>
    <property type="molecule type" value="Genomic_DNA"/>
</dbReference>